<evidence type="ECO:0000313" key="4">
    <source>
        <dbReference type="Proteomes" id="UP000078348"/>
    </source>
</evidence>
<dbReference type="GO" id="GO:0006397">
    <property type="term" value="P:mRNA processing"/>
    <property type="evidence" value="ECO:0007669"/>
    <property type="project" value="InterPro"/>
</dbReference>
<feature type="domain" description="G patch" evidence="2">
    <location>
        <begin position="4"/>
        <end position="74"/>
    </location>
</feature>
<comment type="caution">
    <text evidence="3">The sequence shown here is derived from an EMBL/GenBank/DDBJ whole genome shotgun (WGS) entry which is preliminary data.</text>
</comment>
<dbReference type="InterPro" id="IPR011666">
    <property type="entry name" value="DUF1604"/>
</dbReference>
<proteinExistence type="predicted"/>
<feature type="region of interest" description="Disordered" evidence="1">
    <location>
        <begin position="280"/>
        <end position="315"/>
    </location>
</feature>
<organism evidence="3 4">
    <name type="scientific">Blastocystis sp. subtype 1 (strain ATCC 50177 / NandII)</name>
    <dbReference type="NCBI Taxonomy" id="478820"/>
    <lineage>
        <taxon>Eukaryota</taxon>
        <taxon>Sar</taxon>
        <taxon>Stramenopiles</taxon>
        <taxon>Bigyra</taxon>
        <taxon>Opalozoa</taxon>
        <taxon>Opalinata</taxon>
        <taxon>Blastocystidae</taxon>
        <taxon>Blastocystis</taxon>
    </lineage>
</organism>
<dbReference type="AlphaFoldDB" id="A0A196S915"/>
<protein>
    <submittedName>
        <fullName evidence="3">G patch domain-containing protein 1-like protein</fullName>
    </submittedName>
</protein>
<evidence type="ECO:0000256" key="1">
    <source>
        <dbReference type="SAM" id="MobiDB-lite"/>
    </source>
</evidence>
<keyword evidence="4" id="KW-1185">Reference proteome</keyword>
<evidence type="ECO:0000313" key="3">
    <source>
        <dbReference type="EMBL" id="OAO12479.1"/>
    </source>
</evidence>
<evidence type="ECO:0000259" key="2">
    <source>
        <dbReference type="Pfam" id="PF07713"/>
    </source>
</evidence>
<dbReference type="Pfam" id="PF07713">
    <property type="entry name" value="DUF1604"/>
    <property type="match status" value="1"/>
</dbReference>
<dbReference type="EMBL" id="LXWW01000543">
    <property type="protein sequence ID" value="OAO12479.1"/>
    <property type="molecule type" value="Genomic_DNA"/>
</dbReference>
<dbReference type="PANTHER" id="PTHR13384">
    <property type="entry name" value="G PATCH DOMAIN-CONTAINING PROTEIN 1"/>
    <property type="match status" value="1"/>
</dbReference>
<dbReference type="PANTHER" id="PTHR13384:SF19">
    <property type="entry name" value="G PATCH DOMAIN-CONTAINING PROTEIN 1"/>
    <property type="match status" value="1"/>
</dbReference>
<accession>A0A196S915</accession>
<name>A0A196S915_BLAHN</name>
<dbReference type="OrthoDB" id="20507at2759"/>
<reference evidence="3 4" key="1">
    <citation type="submission" date="2016-05" db="EMBL/GenBank/DDBJ databases">
        <title>Nuclear genome of Blastocystis sp. subtype 1 NandII.</title>
        <authorList>
            <person name="Gentekaki E."/>
            <person name="Curtis B."/>
            <person name="Stairs C."/>
            <person name="Eme L."/>
            <person name="Herman E."/>
            <person name="Klimes V."/>
            <person name="Arias M.C."/>
            <person name="Elias M."/>
            <person name="Hilliou F."/>
            <person name="Klute M."/>
            <person name="Malik S.-B."/>
            <person name="Pightling A."/>
            <person name="Rachubinski R."/>
            <person name="Salas D."/>
            <person name="Schlacht A."/>
            <person name="Suga H."/>
            <person name="Archibald J."/>
            <person name="Ball S.G."/>
            <person name="Clark G."/>
            <person name="Dacks J."/>
            <person name="Van Der Giezen M."/>
            <person name="Tsaousis A."/>
            <person name="Roger A."/>
        </authorList>
    </citation>
    <scope>NUCLEOTIDE SEQUENCE [LARGE SCALE GENOMIC DNA]</scope>
    <source>
        <strain evidence="4">ATCC 50177 / NandII</strain>
    </source>
</reference>
<dbReference type="GO" id="GO:0003723">
    <property type="term" value="F:RNA binding"/>
    <property type="evidence" value="ECO:0007669"/>
    <property type="project" value="TreeGrafter"/>
</dbReference>
<sequence>MPKRVSKDNVYDENGKRRFHGAFTGGFSAGYYNSVGTEEGWKPTAFISSRDQRVEFKQYSKEDFMDDEDDRLAGRNLETVNIYSDKGRTAGRNQDGQRVTRVQKKANTVSEIIRSKRHYYGIGYVAIQGLHSSAMLLEDDRNKVLRMGDVFKQPSVNASGFGISALEDEDDNVYAVNDPSQFDREIDFSHNRIRDIEKEEDEHHRHHHNAKPADIDGFVFARKRQAGSFEMEVFPPPRLPHNFRERHVFARPLEWSWVISKERITSPARPADHRFTRMTPGEAKEEASKPMSSSLASKFVPAGSQPKPSASGEVPSIQLKSVHTTEYWRPAKLLCKRFNIQDPYRNAPDVKPVEEPKPEMRLDELMPTKAPEKKENVEIDVGELAKEFSDPLQNIKKADVDLFDALFN</sequence>
<dbReference type="GO" id="GO:0005634">
    <property type="term" value="C:nucleus"/>
    <property type="evidence" value="ECO:0007669"/>
    <property type="project" value="TreeGrafter"/>
</dbReference>
<gene>
    <name evidence="3" type="ORF">AV274_5834</name>
</gene>
<dbReference type="STRING" id="478820.A0A196S915"/>
<dbReference type="Proteomes" id="UP000078348">
    <property type="component" value="Unassembled WGS sequence"/>
</dbReference>